<protein>
    <recommendedName>
        <fullName evidence="5">FRIGIDA-like protein</fullName>
    </recommendedName>
</protein>
<keyword evidence="4 5" id="KW-0287">Flowering</keyword>
<dbReference type="OrthoDB" id="1224880at2759"/>
<evidence type="ECO:0000256" key="1">
    <source>
        <dbReference type="ARBA" id="ARBA00008956"/>
    </source>
</evidence>
<dbReference type="Pfam" id="PF07899">
    <property type="entry name" value="Frigida"/>
    <property type="match status" value="1"/>
</dbReference>
<dbReference type="OMA" id="YLEDCSS"/>
<keyword evidence="3 5" id="KW-0221">Differentiation</keyword>
<feature type="compositionally biased region" description="Acidic residues" evidence="6">
    <location>
        <begin position="105"/>
        <end position="119"/>
    </location>
</feature>
<proteinExistence type="inferred from homology"/>
<dbReference type="GO" id="GO:0009908">
    <property type="term" value="P:flower development"/>
    <property type="evidence" value="ECO:0007669"/>
    <property type="project" value="UniProtKB-KW"/>
</dbReference>
<organism evidence="7">
    <name type="scientific">Nicotiana tabacum</name>
    <name type="common">Common tobacco</name>
    <dbReference type="NCBI Taxonomy" id="4097"/>
    <lineage>
        <taxon>Eukaryota</taxon>
        <taxon>Viridiplantae</taxon>
        <taxon>Streptophyta</taxon>
        <taxon>Embryophyta</taxon>
        <taxon>Tracheophyta</taxon>
        <taxon>Spermatophyta</taxon>
        <taxon>Magnoliopsida</taxon>
        <taxon>eudicotyledons</taxon>
        <taxon>Gunneridae</taxon>
        <taxon>Pentapetalae</taxon>
        <taxon>asterids</taxon>
        <taxon>lamiids</taxon>
        <taxon>Solanales</taxon>
        <taxon>Solanaceae</taxon>
        <taxon>Nicotianoideae</taxon>
        <taxon>Nicotianeae</taxon>
        <taxon>Nicotiana</taxon>
    </lineage>
</organism>
<evidence type="ECO:0000256" key="5">
    <source>
        <dbReference type="RuleBase" id="RU364012"/>
    </source>
</evidence>
<dbReference type="RefSeq" id="XP_016471455.1">
    <property type="nucleotide sequence ID" value="XM_016615969.1"/>
</dbReference>
<evidence type="ECO:0000256" key="3">
    <source>
        <dbReference type="ARBA" id="ARBA00022782"/>
    </source>
</evidence>
<reference evidence="7" key="1">
    <citation type="submission" date="2025-08" db="UniProtKB">
        <authorList>
            <consortium name="RefSeq"/>
        </authorList>
    </citation>
    <scope>IDENTIFICATION</scope>
</reference>
<dbReference type="KEGG" id="nta:107793590"/>
<sequence length="656" mass="72879">MNTRADSAAADGSATPPLATQLVKAEQKQSELQQSPTHFTHMIPIANLRKLSDALSGFQRCFGELQRHIDTMRTSIDSSLLLLLPRNNEQSTTTTPPTPPFPEPEPFDPSEEKEEEEEKEQLKSPARSGPKSFRLELKFPPRSEVEILCETMNSNGLQKYMIRHLSNIRTVKRRVPKALKLSPNPARLILECIGDFYSQGSNTYVQGSPERQAKVLLLECFLNMMGESVVENEVKEEAEQAALAWIKRLNFKGGGILQAQEIECRGLLLLIGCFGIPQAFTNKDIKDLLHQSYIKMISASLRRSSFLMAKIPEIIEGMLKQNMVVEAVHFVYCFGLEERFNPRRLLTSFLQESEVSLLDKIKKYEEMKGSQDSVVVAKSIGVRRRYVAGLRSAIQCLGRHNIDHSKFLPGWQFEIKITRLEKEIAQLRKRMKSDREVARKRKIDEAKWLGNKEVKHSHFSNPCLPPQRRAANHVDDSNNTLLEGGGTADRIYGHSLYPSVLHGPVTGISAGTDVVMQGRSYAGGHGGSQVNSTTGQMGSHAGQLYGSRGDAAVYDRLPSHSYAYRPSSYLECSGSMGLPNTILGDAYRPPPYMESSKGLPSTIHGDVNRAPPYLEGSVGLPSTITGDAFRPPPYFGGSTGLSNTITGDAFRPPPYF</sequence>
<dbReference type="PANTHER" id="PTHR31791">
    <property type="entry name" value="FRIGIDA-LIKE PROTEIN 3-RELATED"/>
    <property type="match status" value="1"/>
</dbReference>
<dbReference type="STRING" id="4097.A0A1S4A4C2"/>
<name>A0A1S4A4C2_TOBAC</name>
<dbReference type="SMR" id="A0A1S4A4C2"/>
<dbReference type="GO" id="GO:0030154">
    <property type="term" value="P:cell differentiation"/>
    <property type="evidence" value="ECO:0007669"/>
    <property type="project" value="UniProtKB-KW"/>
</dbReference>
<gene>
    <name evidence="7" type="primary">LOC107793590</name>
</gene>
<comment type="similarity">
    <text evidence="1 5">Belongs to the Frigida family.</text>
</comment>
<evidence type="ECO:0000256" key="4">
    <source>
        <dbReference type="ARBA" id="ARBA00023089"/>
    </source>
</evidence>
<evidence type="ECO:0000256" key="6">
    <source>
        <dbReference type="SAM" id="MobiDB-lite"/>
    </source>
</evidence>
<feature type="region of interest" description="Disordered" evidence="6">
    <location>
        <begin position="88"/>
        <end position="135"/>
    </location>
</feature>
<dbReference type="InterPro" id="IPR012474">
    <property type="entry name" value="Frigida"/>
</dbReference>
<accession>A0A1S4A4C2</accession>
<keyword evidence="2 5" id="KW-0217">Developmental protein</keyword>
<dbReference type="AlphaFoldDB" id="A0A1S4A4C2"/>
<evidence type="ECO:0000256" key="2">
    <source>
        <dbReference type="ARBA" id="ARBA00022473"/>
    </source>
</evidence>
<dbReference type="PANTHER" id="PTHR31791:SF45">
    <property type="entry name" value="FRIGIDA-LIKE PROTEIN"/>
    <property type="match status" value="1"/>
</dbReference>
<evidence type="ECO:0000313" key="7">
    <source>
        <dbReference type="RefSeq" id="XP_016471455.1"/>
    </source>
</evidence>
<dbReference type="PaxDb" id="4097-A0A1S4A4C2"/>